<name>A0A1I5FRT7_9FIRM</name>
<accession>A0A1I5FRT7</accession>
<evidence type="ECO:0000313" key="1">
    <source>
        <dbReference type="EMBL" id="SFO26339.1"/>
    </source>
</evidence>
<evidence type="ECO:0000313" key="2">
    <source>
        <dbReference type="Proteomes" id="UP000198806"/>
    </source>
</evidence>
<dbReference type="RefSeq" id="WP_091686664.1">
    <property type="nucleotide sequence ID" value="NZ_BAABFM010000024.1"/>
</dbReference>
<keyword evidence="2" id="KW-1185">Reference proteome</keyword>
<dbReference type="Proteomes" id="UP000198806">
    <property type="component" value="Unassembled WGS sequence"/>
</dbReference>
<proteinExistence type="predicted"/>
<dbReference type="OrthoDB" id="2043087at2"/>
<dbReference type="EMBL" id="FOWD01000015">
    <property type="protein sequence ID" value="SFO26339.1"/>
    <property type="molecule type" value="Genomic_DNA"/>
</dbReference>
<protein>
    <recommendedName>
        <fullName evidence="3">GyrI-like small molecule binding domain-containing protein</fullName>
    </recommendedName>
</protein>
<organism evidence="1 2">
    <name type="scientific">Anaerocolumna aminovalerica</name>
    <dbReference type="NCBI Taxonomy" id="1527"/>
    <lineage>
        <taxon>Bacteria</taxon>
        <taxon>Bacillati</taxon>
        <taxon>Bacillota</taxon>
        <taxon>Clostridia</taxon>
        <taxon>Lachnospirales</taxon>
        <taxon>Lachnospiraceae</taxon>
        <taxon>Anaerocolumna</taxon>
    </lineage>
</organism>
<dbReference type="AlphaFoldDB" id="A0A1I5FRT7"/>
<reference evidence="1 2" key="1">
    <citation type="submission" date="2016-10" db="EMBL/GenBank/DDBJ databases">
        <authorList>
            <person name="de Groot N.N."/>
        </authorList>
    </citation>
    <scope>NUCLEOTIDE SEQUENCE [LARGE SCALE GENOMIC DNA]</scope>
    <source>
        <strain evidence="1 2">DSM 1283</strain>
    </source>
</reference>
<gene>
    <name evidence="1" type="ORF">SAMN04489757_11581</name>
</gene>
<evidence type="ECO:0008006" key="3">
    <source>
        <dbReference type="Google" id="ProtNLM"/>
    </source>
</evidence>
<sequence length="156" mass="18337">MEFRIISLPPFKAASSDVDKNFDFSTNGILGRFDRYFSEIIPSARDNFMPRDFLFFDEENQGMVWWWALSDDMNDGGNKVVDFDGGYYLTYTYRDGDEETNGRLYNEAMEYIKSSEIFELDMRPDHYAMGHIITPKEIIDLQGWAQMETFIPIKLK</sequence>